<reference evidence="1 2" key="1">
    <citation type="submission" date="2022-05" db="EMBL/GenBank/DDBJ databases">
        <title>Chromosome-level reference genomes for two strains of Caenorhabditis briggsae: an improved platform for comparative genomics.</title>
        <authorList>
            <person name="Stevens L."/>
            <person name="Andersen E.C."/>
        </authorList>
    </citation>
    <scope>NUCLEOTIDE SEQUENCE [LARGE SCALE GENOMIC DNA]</scope>
    <source>
        <strain evidence="1">QX1410_ONT</strain>
        <tissue evidence="1">Whole-organism</tissue>
    </source>
</reference>
<organism evidence="1 2">
    <name type="scientific">Caenorhabditis briggsae</name>
    <dbReference type="NCBI Taxonomy" id="6238"/>
    <lineage>
        <taxon>Eukaryota</taxon>
        <taxon>Metazoa</taxon>
        <taxon>Ecdysozoa</taxon>
        <taxon>Nematoda</taxon>
        <taxon>Chromadorea</taxon>
        <taxon>Rhabditida</taxon>
        <taxon>Rhabditina</taxon>
        <taxon>Rhabditomorpha</taxon>
        <taxon>Rhabditoidea</taxon>
        <taxon>Rhabditidae</taxon>
        <taxon>Peloderinae</taxon>
        <taxon>Caenorhabditis</taxon>
    </lineage>
</organism>
<gene>
    <name evidence="1" type="ORF">L3Y34_019391</name>
</gene>
<dbReference type="EMBL" id="CP090892">
    <property type="protein sequence ID" value="ULU08227.1"/>
    <property type="molecule type" value="Genomic_DNA"/>
</dbReference>
<accession>A0AAE9DMQ5</accession>
<name>A0AAE9DMQ5_CAEBR</name>
<protein>
    <submittedName>
        <fullName evidence="1">Uncharacterized protein</fullName>
    </submittedName>
</protein>
<proteinExistence type="predicted"/>
<dbReference type="Proteomes" id="UP000827892">
    <property type="component" value="Chromosome II"/>
</dbReference>
<evidence type="ECO:0000313" key="1">
    <source>
        <dbReference type="EMBL" id="ULU08227.1"/>
    </source>
</evidence>
<evidence type="ECO:0000313" key="2">
    <source>
        <dbReference type="Proteomes" id="UP000827892"/>
    </source>
</evidence>
<dbReference type="AlphaFoldDB" id="A0AAE9DMQ5"/>
<sequence>MTVHGIGTQKIEAIVFKTLSIKPTHQANTNFWSHPRTQKQASKPYFIKNIYINAERLFDPNNVEWPQRVFRVADKNGSRLYEAYCQKRKEIGYMKAWKNATADSALKLEWKQRALALKEEQDDQINRGYLVVLRRG</sequence>